<reference evidence="2" key="1">
    <citation type="submission" date="2016-10" db="EMBL/GenBank/DDBJ databases">
        <authorList>
            <person name="Varghese N."/>
            <person name="Submissions S."/>
        </authorList>
    </citation>
    <scope>NUCLEOTIDE SEQUENCE [LARGE SCALE GENOMIC DNA]</scope>
    <source>
        <strain evidence="2">DSM 26921</strain>
    </source>
</reference>
<keyword evidence="1" id="KW-0378">Hydrolase</keyword>
<keyword evidence="2" id="KW-1185">Reference proteome</keyword>
<accession>A0A1I6HP85</accession>
<dbReference type="Proteomes" id="UP000199658">
    <property type="component" value="Unassembled WGS sequence"/>
</dbReference>
<evidence type="ECO:0000313" key="2">
    <source>
        <dbReference type="Proteomes" id="UP000199658"/>
    </source>
</evidence>
<dbReference type="InterPro" id="IPR023214">
    <property type="entry name" value="HAD_sf"/>
</dbReference>
<dbReference type="STRING" id="670154.SAMN04488002_3219"/>
<evidence type="ECO:0000313" key="1">
    <source>
        <dbReference type="EMBL" id="SFR56194.1"/>
    </source>
</evidence>
<dbReference type="Gene3D" id="3.40.50.1000">
    <property type="entry name" value="HAD superfamily/HAD-like"/>
    <property type="match status" value="1"/>
</dbReference>
<sequence>MKDQPRFEQNIVALVYDFDGTLSPEAMQHYGVLPSLELTPEEFWGKVKSERKENRSEELLVYMREMINLADHKKVKLDRKTFQDHGATVKFFEGVTTWFDRINKFTSEISEGSEIKVEHYIISSGLKEMIEGCAIADQFKEIFACEFSYDQYGHPDWPSRVISDTSKTQYLFRINKGVLDVNESINSHMPNEQRRIPFDNMIYFGDGDTDVPSMAVMMGNGGHAVAVHSPNENSEKCLDLKKAKRIDYYCPADYSEGSELDRLVKATLRVIVSRIALRQEIFELPPVGKI</sequence>
<dbReference type="AlphaFoldDB" id="A0A1I6HP85"/>
<proteinExistence type="predicted"/>
<dbReference type="SUPFAM" id="SSF56784">
    <property type="entry name" value="HAD-like"/>
    <property type="match status" value="1"/>
</dbReference>
<dbReference type="Pfam" id="PF12710">
    <property type="entry name" value="HAD"/>
    <property type="match status" value="1"/>
</dbReference>
<dbReference type="OrthoDB" id="9785423at2"/>
<organism evidence="1 2">
    <name type="scientific">Litoreibacter janthinus</name>
    <dbReference type="NCBI Taxonomy" id="670154"/>
    <lineage>
        <taxon>Bacteria</taxon>
        <taxon>Pseudomonadati</taxon>
        <taxon>Pseudomonadota</taxon>
        <taxon>Alphaproteobacteria</taxon>
        <taxon>Rhodobacterales</taxon>
        <taxon>Roseobacteraceae</taxon>
        <taxon>Litoreibacter</taxon>
    </lineage>
</organism>
<dbReference type="GO" id="GO:0016787">
    <property type="term" value="F:hydrolase activity"/>
    <property type="evidence" value="ECO:0007669"/>
    <property type="project" value="UniProtKB-KW"/>
</dbReference>
<name>A0A1I6HP85_9RHOB</name>
<dbReference type="EMBL" id="FOYO01000001">
    <property type="protein sequence ID" value="SFR56194.1"/>
    <property type="molecule type" value="Genomic_DNA"/>
</dbReference>
<dbReference type="RefSeq" id="WP_090218832.1">
    <property type="nucleotide sequence ID" value="NZ_FOYO01000001.1"/>
</dbReference>
<dbReference type="InterPro" id="IPR036412">
    <property type="entry name" value="HAD-like_sf"/>
</dbReference>
<gene>
    <name evidence="1" type="ORF">SAMN04488002_3219</name>
</gene>
<protein>
    <submittedName>
        <fullName evidence="1">Haloacid dehalogenase-like hydrolase</fullName>
    </submittedName>
</protein>